<feature type="signal peptide" evidence="3">
    <location>
        <begin position="1"/>
        <end position="20"/>
    </location>
</feature>
<dbReference type="GO" id="GO:0004252">
    <property type="term" value="F:serine-type endopeptidase activity"/>
    <property type="evidence" value="ECO:0007669"/>
    <property type="project" value="InterPro"/>
</dbReference>
<keyword evidence="1 5" id="KW-0645">Protease</keyword>
<dbReference type="EMBL" id="BMJQ01000010">
    <property type="protein sequence ID" value="GGF29519.1"/>
    <property type="molecule type" value="Genomic_DNA"/>
</dbReference>
<dbReference type="PROSITE" id="PS50106">
    <property type="entry name" value="PDZ"/>
    <property type="match status" value="2"/>
</dbReference>
<dbReference type="PANTHER" id="PTHR43343:SF3">
    <property type="entry name" value="PROTEASE DO-LIKE 8, CHLOROPLASTIC"/>
    <property type="match status" value="1"/>
</dbReference>
<evidence type="ECO:0000256" key="3">
    <source>
        <dbReference type="SAM" id="SignalP"/>
    </source>
</evidence>
<evidence type="ECO:0000256" key="1">
    <source>
        <dbReference type="ARBA" id="ARBA00022670"/>
    </source>
</evidence>
<evidence type="ECO:0000313" key="5">
    <source>
        <dbReference type="EMBL" id="GGF29519.1"/>
    </source>
</evidence>
<evidence type="ECO:0000259" key="4">
    <source>
        <dbReference type="PROSITE" id="PS50106"/>
    </source>
</evidence>
<dbReference type="Gene3D" id="2.30.42.10">
    <property type="match status" value="2"/>
</dbReference>
<dbReference type="SUPFAM" id="SSF50494">
    <property type="entry name" value="Trypsin-like serine proteases"/>
    <property type="match status" value="1"/>
</dbReference>
<dbReference type="InterPro" id="IPR009003">
    <property type="entry name" value="Peptidase_S1_PA"/>
</dbReference>
<gene>
    <name evidence="5" type="ORF">GCM10011611_39480</name>
</gene>
<comment type="caution">
    <text evidence="5">The sequence shown here is derived from an EMBL/GenBank/DDBJ whole genome shotgun (WGS) entry which is preliminary data.</text>
</comment>
<dbReference type="Proteomes" id="UP000646365">
    <property type="component" value="Unassembled WGS sequence"/>
</dbReference>
<dbReference type="SUPFAM" id="SSF50156">
    <property type="entry name" value="PDZ domain-like"/>
    <property type="match status" value="2"/>
</dbReference>
<reference evidence="5" key="2">
    <citation type="submission" date="2020-09" db="EMBL/GenBank/DDBJ databases">
        <authorList>
            <person name="Sun Q."/>
            <person name="Zhou Y."/>
        </authorList>
    </citation>
    <scope>NUCLEOTIDE SEQUENCE</scope>
    <source>
        <strain evidence="5">CGMCC 1.15725</strain>
    </source>
</reference>
<dbReference type="InterPro" id="IPR036034">
    <property type="entry name" value="PDZ_sf"/>
</dbReference>
<accession>A0A8J2YW48</accession>
<reference evidence="5" key="1">
    <citation type="journal article" date="2014" name="Int. J. Syst. Evol. Microbiol.">
        <title>Complete genome sequence of Corynebacterium casei LMG S-19264T (=DSM 44701T), isolated from a smear-ripened cheese.</title>
        <authorList>
            <consortium name="US DOE Joint Genome Institute (JGI-PGF)"/>
            <person name="Walter F."/>
            <person name="Albersmeier A."/>
            <person name="Kalinowski J."/>
            <person name="Ruckert C."/>
        </authorList>
    </citation>
    <scope>NUCLEOTIDE SEQUENCE</scope>
    <source>
        <strain evidence="5">CGMCC 1.15725</strain>
    </source>
</reference>
<protein>
    <submittedName>
        <fullName evidence="5">Serine protease</fullName>
    </submittedName>
</protein>
<name>A0A8J2YW48_9PROT</name>
<dbReference type="Gene3D" id="2.40.10.120">
    <property type="match status" value="1"/>
</dbReference>
<dbReference type="InterPro" id="IPR001478">
    <property type="entry name" value="PDZ"/>
</dbReference>
<dbReference type="GO" id="GO:0006508">
    <property type="term" value="P:proteolysis"/>
    <property type="evidence" value="ECO:0007669"/>
    <property type="project" value="UniProtKB-KW"/>
</dbReference>
<evidence type="ECO:0000256" key="2">
    <source>
        <dbReference type="ARBA" id="ARBA00022801"/>
    </source>
</evidence>
<keyword evidence="2" id="KW-0378">Hydrolase</keyword>
<dbReference type="InterPro" id="IPR001940">
    <property type="entry name" value="Peptidase_S1C"/>
</dbReference>
<dbReference type="AlphaFoldDB" id="A0A8J2YW48"/>
<sequence>MIRPSLVLVLILVLPIAARAADTRVVPVTVQQVQLSYAPVVRKAAPAVVNVYTRALSDVGASAAVRRDPAYRRFFAPGEDRLGHSLGSGVLVDPNGTIVTNQHVIQDAGSIVIVLSDRREFDADLVRSDERTDLAVLKINAGGEALPYLPLKDSDDLEVGDIVLAIGNPFGVGQTVTSGIVSALGRAVDGINDYRSFIQTDAAINPGNSGGALVSLDGKLAGINTALYSEGGGSVGIGFAIPSDLVHSVLAPSEGSGHRILRPWLGASGHTVTAGAARKLGLSRPSGMLIDDVVRSGPAAEAGLVPGDVILSIDHKPVADEDGVRYRFATLPVGATAKLGIWRAGEERDLDIHLIAPPETPPRKVTQIRTTGPFLGVTVANLSPALADELHTDEVTGVIVLDVPRGGTHLRLLAGDELLNLNGQPIADVGQLQTLLPRLAPPWRATIRRDGRTLRLAGN</sequence>
<dbReference type="Pfam" id="PF13180">
    <property type="entry name" value="PDZ_2"/>
    <property type="match status" value="1"/>
</dbReference>
<dbReference type="PRINTS" id="PR00834">
    <property type="entry name" value="PROTEASES2C"/>
</dbReference>
<feature type="domain" description="PDZ" evidence="4">
    <location>
        <begin position="275"/>
        <end position="318"/>
    </location>
</feature>
<dbReference type="PANTHER" id="PTHR43343">
    <property type="entry name" value="PEPTIDASE S12"/>
    <property type="match status" value="1"/>
</dbReference>
<evidence type="ECO:0000313" key="6">
    <source>
        <dbReference type="Proteomes" id="UP000646365"/>
    </source>
</evidence>
<dbReference type="Pfam" id="PF13365">
    <property type="entry name" value="Trypsin_2"/>
    <property type="match status" value="1"/>
</dbReference>
<proteinExistence type="predicted"/>
<feature type="domain" description="PDZ" evidence="4">
    <location>
        <begin position="364"/>
        <end position="429"/>
    </location>
</feature>
<dbReference type="InterPro" id="IPR051201">
    <property type="entry name" value="Chloro_Bact_Ser_Proteases"/>
</dbReference>
<dbReference type="RefSeq" id="WP_189048909.1">
    <property type="nucleotide sequence ID" value="NZ_BMJQ01000010.1"/>
</dbReference>
<keyword evidence="3" id="KW-0732">Signal</keyword>
<organism evidence="5 6">
    <name type="scientific">Aliidongia dinghuensis</name>
    <dbReference type="NCBI Taxonomy" id="1867774"/>
    <lineage>
        <taxon>Bacteria</taxon>
        <taxon>Pseudomonadati</taxon>
        <taxon>Pseudomonadota</taxon>
        <taxon>Alphaproteobacteria</taxon>
        <taxon>Rhodospirillales</taxon>
        <taxon>Dongiaceae</taxon>
        <taxon>Aliidongia</taxon>
    </lineage>
</organism>
<feature type="chain" id="PRO_5035167997" evidence="3">
    <location>
        <begin position="21"/>
        <end position="459"/>
    </location>
</feature>
<keyword evidence="6" id="KW-1185">Reference proteome</keyword>
<dbReference type="SMART" id="SM00228">
    <property type="entry name" value="PDZ"/>
    <property type="match status" value="2"/>
</dbReference>